<gene>
    <name evidence="2" type="ORF">AVDCRST_MAG19-2002</name>
</gene>
<feature type="region of interest" description="Disordered" evidence="1">
    <location>
        <begin position="1"/>
        <end position="57"/>
    </location>
</feature>
<dbReference type="AlphaFoldDB" id="A0A6J4V0B6"/>
<feature type="non-terminal residue" evidence="2">
    <location>
        <position position="57"/>
    </location>
</feature>
<proteinExistence type="predicted"/>
<sequence length="57" mass="6651">EAAAQPVQPPGAPRRLPFRPLLRRRDPRRRRLPDRRRGAPRPRQPQPDDDPSRLDAV</sequence>
<reference evidence="2" key="1">
    <citation type="submission" date="2020-02" db="EMBL/GenBank/DDBJ databases">
        <authorList>
            <person name="Meier V. D."/>
        </authorList>
    </citation>
    <scope>NUCLEOTIDE SEQUENCE</scope>
    <source>
        <strain evidence="2">AVDCRST_MAG19</strain>
    </source>
</reference>
<protein>
    <submittedName>
        <fullName evidence="2">Uncharacterized protein</fullName>
    </submittedName>
</protein>
<feature type="compositionally biased region" description="Basic residues" evidence="1">
    <location>
        <begin position="21"/>
        <end position="40"/>
    </location>
</feature>
<evidence type="ECO:0000256" key="1">
    <source>
        <dbReference type="SAM" id="MobiDB-lite"/>
    </source>
</evidence>
<name>A0A6J4V0B6_9BACT</name>
<dbReference type="EMBL" id="CADCWL010000088">
    <property type="protein sequence ID" value="CAA9563243.1"/>
    <property type="molecule type" value="Genomic_DNA"/>
</dbReference>
<accession>A0A6J4V0B6</accession>
<feature type="non-terminal residue" evidence="2">
    <location>
        <position position="1"/>
    </location>
</feature>
<organism evidence="2">
    <name type="scientific">uncultured Thermomicrobiales bacterium</name>
    <dbReference type="NCBI Taxonomy" id="1645740"/>
    <lineage>
        <taxon>Bacteria</taxon>
        <taxon>Pseudomonadati</taxon>
        <taxon>Thermomicrobiota</taxon>
        <taxon>Thermomicrobia</taxon>
        <taxon>Thermomicrobiales</taxon>
        <taxon>environmental samples</taxon>
    </lineage>
</organism>
<evidence type="ECO:0000313" key="2">
    <source>
        <dbReference type="EMBL" id="CAA9563243.1"/>
    </source>
</evidence>